<protein>
    <recommendedName>
        <fullName evidence="2">histidine kinase</fullName>
        <ecNumber evidence="2">2.7.13.3</ecNumber>
    </recommendedName>
</protein>
<evidence type="ECO:0000256" key="4">
    <source>
        <dbReference type="ARBA" id="ARBA00022679"/>
    </source>
</evidence>
<feature type="transmembrane region" description="Helical" evidence="9">
    <location>
        <begin position="20"/>
        <end position="42"/>
    </location>
</feature>
<keyword evidence="5" id="KW-0547">Nucleotide-binding</keyword>
<accession>A0ABP3DVN9</accession>
<keyword evidence="6" id="KW-0418">Kinase</keyword>
<evidence type="ECO:0000256" key="3">
    <source>
        <dbReference type="ARBA" id="ARBA00022553"/>
    </source>
</evidence>
<evidence type="ECO:0000256" key="9">
    <source>
        <dbReference type="SAM" id="Phobius"/>
    </source>
</evidence>
<dbReference type="EC" id="2.7.13.3" evidence="2"/>
<evidence type="ECO:0000259" key="10">
    <source>
        <dbReference type="SMART" id="SM00387"/>
    </source>
</evidence>
<dbReference type="Gene3D" id="3.30.565.10">
    <property type="entry name" value="Histidine kinase-like ATPase, C-terminal domain"/>
    <property type="match status" value="1"/>
</dbReference>
<evidence type="ECO:0000313" key="11">
    <source>
        <dbReference type="EMBL" id="GAA0241793.1"/>
    </source>
</evidence>
<keyword evidence="8" id="KW-0902">Two-component regulatory system</keyword>
<dbReference type="InterPro" id="IPR036890">
    <property type="entry name" value="HATPase_C_sf"/>
</dbReference>
<dbReference type="PANTHER" id="PTHR24421">
    <property type="entry name" value="NITRATE/NITRITE SENSOR PROTEIN NARX-RELATED"/>
    <property type="match status" value="1"/>
</dbReference>
<organism evidence="11 12">
    <name type="scientific">Cryptosporangium japonicum</name>
    <dbReference type="NCBI Taxonomy" id="80872"/>
    <lineage>
        <taxon>Bacteria</taxon>
        <taxon>Bacillati</taxon>
        <taxon>Actinomycetota</taxon>
        <taxon>Actinomycetes</taxon>
        <taxon>Cryptosporangiales</taxon>
        <taxon>Cryptosporangiaceae</taxon>
        <taxon>Cryptosporangium</taxon>
    </lineage>
</organism>
<feature type="transmembrane region" description="Helical" evidence="9">
    <location>
        <begin position="122"/>
        <end position="143"/>
    </location>
</feature>
<gene>
    <name evidence="11" type="ORF">GCM10009539_29000</name>
</gene>
<dbReference type="InterPro" id="IPR011712">
    <property type="entry name" value="Sig_transdc_His_kin_sub3_dim/P"/>
</dbReference>
<comment type="catalytic activity">
    <reaction evidence="1">
        <text>ATP + protein L-histidine = ADP + protein N-phospho-L-histidine.</text>
        <dbReference type="EC" id="2.7.13.3"/>
    </reaction>
</comment>
<dbReference type="SUPFAM" id="SSF55874">
    <property type="entry name" value="ATPase domain of HSP90 chaperone/DNA topoisomerase II/histidine kinase"/>
    <property type="match status" value="1"/>
</dbReference>
<dbReference type="Pfam" id="PF02518">
    <property type="entry name" value="HATPase_c"/>
    <property type="match status" value="1"/>
</dbReference>
<evidence type="ECO:0000256" key="7">
    <source>
        <dbReference type="ARBA" id="ARBA00022840"/>
    </source>
</evidence>
<keyword evidence="4" id="KW-0808">Transferase</keyword>
<evidence type="ECO:0000256" key="1">
    <source>
        <dbReference type="ARBA" id="ARBA00000085"/>
    </source>
</evidence>
<dbReference type="SMART" id="SM00387">
    <property type="entry name" value="HATPase_c"/>
    <property type="match status" value="1"/>
</dbReference>
<evidence type="ECO:0000256" key="5">
    <source>
        <dbReference type="ARBA" id="ARBA00022741"/>
    </source>
</evidence>
<keyword evidence="7" id="KW-0067">ATP-binding</keyword>
<evidence type="ECO:0000313" key="12">
    <source>
        <dbReference type="Proteomes" id="UP001500967"/>
    </source>
</evidence>
<dbReference type="Pfam" id="PF07730">
    <property type="entry name" value="HisKA_3"/>
    <property type="match status" value="1"/>
</dbReference>
<dbReference type="InterPro" id="IPR050482">
    <property type="entry name" value="Sensor_HK_TwoCompSys"/>
</dbReference>
<dbReference type="EMBL" id="BAAAGX010000010">
    <property type="protein sequence ID" value="GAA0241793.1"/>
    <property type="molecule type" value="Genomic_DNA"/>
</dbReference>
<keyword evidence="9" id="KW-1133">Transmembrane helix</keyword>
<keyword evidence="3" id="KW-0597">Phosphoprotein</keyword>
<evidence type="ECO:0000256" key="8">
    <source>
        <dbReference type="ARBA" id="ARBA00023012"/>
    </source>
</evidence>
<feature type="transmembrane region" description="Helical" evidence="9">
    <location>
        <begin position="98"/>
        <end position="116"/>
    </location>
</feature>
<keyword evidence="12" id="KW-1185">Reference proteome</keyword>
<comment type="caution">
    <text evidence="11">The sequence shown here is derived from an EMBL/GenBank/DDBJ whole genome shotgun (WGS) entry which is preliminary data.</text>
</comment>
<dbReference type="PANTHER" id="PTHR24421:SF10">
    <property type="entry name" value="NITRATE_NITRITE SENSOR PROTEIN NARQ"/>
    <property type="match status" value="1"/>
</dbReference>
<dbReference type="Proteomes" id="UP001500967">
    <property type="component" value="Unassembled WGS sequence"/>
</dbReference>
<name>A0ABP3DVN9_9ACTN</name>
<feature type="domain" description="Histidine kinase/HSP90-like ATPase" evidence="10">
    <location>
        <begin position="286"/>
        <end position="376"/>
    </location>
</feature>
<dbReference type="InterPro" id="IPR003594">
    <property type="entry name" value="HATPase_dom"/>
</dbReference>
<dbReference type="Gene3D" id="1.20.5.1930">
    <property type="match status" value="1"/>
</dbReference>
<reference evidence="12" key="1">
    <citation type="journal article" date="2019" name="Int. J. Syst. Evol. Microbiol.">
        <title>The Global Catalogue of Microorganisms (GCM) 10K type strain sequencing project: providing services to taxonomists for standard genome sequencing and annotation.</title>
        <authorList>
            <consortium name="The Broad Institute Genomics Platform"/>
            <consortium name="The Broad Institute Genome Sequencing Center for Infectious Disease"/>
            <person name="Wu L."/>
            <person name="Ma J."/>
        </authorList>
    </citation>
    <scope>NUCLEOTIDE SEQUENCE [LARGE SCALE GENOMIC DNA]</scope>
    <source>
        <strain evidence="12">JCM 10425</strain>
    </source>
</reference>
<keyword evidence="9" id="KW-0812">Transmembrane</keyword>
<evidence type="ECO:0000256" key="6">
    <source>
        <dbReference type="ARBA" id="ARBA00022777"/>
    </source>
</evidence>
<proteinExistence type="predicted"/>
<dbReference type="CDD" id="cd16917">
    <property type="entry name" value="HATPase_UhpB-NarQ-NarX-like"/>
    <property type="match status" value="1"/>
</dbReference>
<sequence length="376" mass="40215">MLTVLFWADLAVVVVTHLLYPGRSVAGFAPLVLLLGATVLLWPTLRWRRGSTRWAASAAFVVVVGAVTVADGSGSSVFLVLIALANVALAFGLRPALLATAGLSAWLGIAEVVVVHKPVDDAVYQSVGVMLFAAFVLGLGLALTQAREARDRADRLVTELAAAHEELRAYAGRVHTLAVAEERARMARELHDSVGHYLTVIKVGLENAERYRERDPDAAWTDVRQAKTLTADALQEVRRGVRAMRPPMLDGRRGSDALRELARSFDGTGLQVDVRVDGDERELDETRELVLFRALQEALTNALRHSGGSSVSVRLGFVPGAVHLAVSDDGHGDGSRPRGFGLTSLAERVRAVGGALHTGNEPGGGFLVRVDLPEPA</sequence>
<keyword evidence="9" id="KW-0472">Membrane</keyword>
<evidence type="ECO:0000256" key="2">
    <source>
        <dbReference type="ARBA" id="ARBA00012438"/>
    </source>
</evidence>